<keyword evidence="2" id="KW-1185">Reference proteome</keyword>
<accession>A0ABR9DIX1</accession>
<reference evidence="1 2" key="1">
    <citation type="submission" date="2020-09" db="EMBL/GenBank/DDBJ databases">
        <title>Methylomonas albis sp. nov. and Methylomonas fluvii sp. nov.: Two cold-adapted methanotrophs from the River Elbe and an amended description of Methylovulum psychrotolerans strain Eb1.</title>
        <authorList>
            <person name="Bussmann I.K."/>
            <person name="Klings K.-W."/>
            <person name="Warnstedt J."/>
            <person name="Hoppert M."/>
            <person name="Saborowski A."/>
            <person name="Horn F."/>
            <person name="Liebner S."/>
        </authorList>
    </citation>
    <scope>NUCLEOTIDE SEQUENCE [LARGE SCALE GENOMIC DNA]</scope>
    <source>
        <strain evidence="1 2">EbB</strain>
    </source>
</reference>
<protein>
    <submittedName>
        <fullName evidence="1">Uncharacterized protein</fullName>
    </submittedName>
</protein>
<name>A0ABR9DIX1_9GAMM</name>
<dbReference type="RefSeq" id="WP_192395516.1">
    <property type="nucleotide sequence ID" value="NZ_CAJHIU010000003.1"/>
</dbReference>
<evidence type="ECO:0000313" key="1">
    <source>
        <dbReference type="EMBL" id="MBD9362771.1"/>
    </source>
</evidence>
<dbReference type="Proteomes" id="UP000641152">
    <property type="component" value="Unassembled WGS sequence"/>
</dbReference>
<dbReference type="EMBL" id="JACXST010000003">
    <property type="protein sequence ID" value="MBD9362771.1"/>
    <property type="molecule type" value="Genomic_DNA"/>
</dbReference>
<evidence type="ECO:0000313" key="2">
    <source>
        <dbReference type="Proteomes" id="UP000641152"/>
    </source>
</evidence>
<gene>
    <name evidence="1" type="ORF">EBB_20120</name>
</gene>
<sequence>MSQQTDSARIEQQTALVNSLTQAFGDVINGHGEAVKQAQQGELSADALHHLIDANVRMVDAAQWALQVILADSKMSWKNARFVTLSSSDRNALDSYTKSITTAATAVASCSSLLFKFLLDDDCGDEIPDEVKSNYIRSGLLDSIMVASNKVLDLADSLGNQIQGGAR</sequence>
<organism evidence="1 2">
    <name type="scientific">Methylomonas fluvii</name>
    <dbReference type="NCBI Taxonomy" id="1854564"/>
    <lineage>
        <taxon>Bacteria</taxon>
        <taxon>Pseudomonadati</taxon>
        <taxon>Pseudomonadota</taxon>
        <taxon>Gammaproteobacteria</taxon>
        <taxon>Methylococcales</taxon>
        <taxon>Methylococcaceae</taxon>
        <taxon>Methylomonas</taxon>
    </lineage>
</organism>
<proteinExistence type="predicted"/>
<comment type="caution">
    <text evidence="1">The sequence shown here is derived from an EMBL/GenBank/DDBJ whole genome shotgun (WGS) entry which is preliminary data.</text>
</comment>